<dbReference type="SUPFAM" id="SSF55729">
    <property type="entry name" value="Acyl-CoA N-acyltransferases (Nat)"/>
    <property type="match status" value="1"/>
</dbReference>
<comment type="similarity">
    <text evidence="1">Belongs to the acetyltransferase family.</text>
</comment>
<evidence type="ECO:0000259" key="4">
    <source>
        <dbReference type="PROSITE" id="PS51186"/>
    </source>
</evidence>
<protein>
    <submittedName>
        <fullName evidence="5">Diamine acetyltransferase 1</fullName>
    </submittedName>
</protein>
<feature type="domain" description="N-acetyltransferase" evidence="4">
    <location>
        <begin position="34"/>
        <end position="193"/>
    </location>
</feature>
<evidence type="ECO:0000313" key="6">
    <source>
        <dbReference type="Proteomes" id="UP001162480"/>
    </source>
</evidence>
<name>A0AA36B4N8_OCTVU</name>
<keyword evidence="2" id="KW-0808">Transferase</keyword>
<accession>A0AA36B4N8</accession>
<sequence>MTVEKKGEITIVMVTESLKQRRKQSDNMATTRKFTVREGRSSDCEQIYHLIKELATYEKMGDRVQITPEVLKQHGFGKHKYFHLLVAECSPDDDSELAGKIGGYILFFFGYDPWQGKYLYVEDFYVTSCCRKVGMGSALWKAVIKVAAREQCELMQWCVLDWNQLAIDFYKRFGATDITKDVGELFRLSHNQLKEIASKIP</sequence>
<dbReference type="PANTHER" id="PTHR10545">
    <property type="entry name" value="DIAMINE N-ACETYLTRANSFERASE"/>
    <property type="match status" value="1"/>
</dbReference>
<reference evidence="5" key="1">
    <citation type="submission" date="2023-08" db="EMBL/GenBank/DDBJ databases">
        <authorList>
            <person name="Alioto T."/>
            <person name="Alioto T."/>
            <person name="Gomez Garrido J."/>
        </authorList>
    </citation>
    <scope>NUCLEOTIDE SEQUENCE</scope>
</reference>
<evidence type="ECO:0000256" key="2">
    <source>
        <dbReference type="ARBA" id="ARBA00022679"/>
    </source>
</evidence>
<dbReference type="PANTHER" id="PTHR10545:SF29">
    <property type="entry name" value="GH14572P-RELATED"/>
    <property type="match status" value="1"/>
</dbReference>
<evidence type="ECO:0000256" key="1">
    <source>
        <dbReference type="ARBA" id="ARBA00008694"/>
    </source>
</evidence>
<dbReference type="InterPro" id="IPR000182">
    <property type="entry name" value="GNAT_dom"/>
</dbReference>
<dbReference type="PROSITE" id="PS51186">
    <property type="entry name" value="GNAT"/>
    <property type="match status" value="1"/>
</dbReference>
<keyword evidence="6" id="KW-1185">Reference proteome</keyword>
<dbReference type="InterPro" id="IPR016181">
    <property type="entry name" value="Acyl_CoA_acyltransferase"/>
</dbReference>
<proteinExistence type="inferred from homology"/>
<dbReference type="AlphaFoldDB" id="A0AA36B4N8"/>
<dbReference type="Pfam" id="PF00583">
    <property type="entry name" value="Acetyltransf_1"/>
    <property type="match status" value="1"/>
</dbReference>
<dbReference type="InterPro" id="IPR051016">
    <property type="entry name" value="Diverse_Substrate_AcTransf"/>
</dbReference>
<dbReference type="FunFam" id="3.40.630.30:FF:000064">
    <property type="entry name" value="GNAT family acetyltransferase"/>
    <property type="match status" value="1"/>
</dbReference>
<dbReference type="Proteomes" id="UP001162480">
    <property type="component" value="Chromosome 9"/>
</dbReference>
<evidence type="ECO:0000313" key="5">
    <source>
        <dbReference type="EMBL" id="CAI9727539.1"/>
    </source>
</evidence>
<gene>
    <name evidence="5" type="ORF">OCTVUL_1B020953</name>
</gene>
<dbReference type="GO" id="GO:0008080">
    <property type="term" value="F:N-acetyltransferase activity"/>
    <property type="evidence" value="ECO:0007669"/>
    <property type="project" value="TreeGrafter"/>
</dbReference>
<dbReference type="Gene3D" id="3.40.630.30">
    <property type="match status" value="1"/>
</dbReference>
<keyword evidence="3" id="KW-0012">Acyltransferase</keyword>
<dbReference type="EMBL" id="OX597822">
    <property type="protein sequence ID" value="CAI9727539.1"/>
    <property type="molecule type" value="Genomic_DNA"/>
</dbReference>
<evidence type="ECO:0000256" key="3">
    <source>
        <dbReference type="ARBA" id="ARBA00023315"/>
    </source>
</evidence>
<organism evidence="5 6">
    <name type="scientific">Octopus vulgaris</name>
    <name type="common">Common octopus</name>
    <dbReference type="NCBI Taxonomy" id="6645"/>
    <lineage>
        <taxon>Eukaryota</taxon>
        <taxon>Metazoa</taxon>
        <taxon>Spiralia</taxon>
        <taxon>Lophotrochozoa</taxon>
        <taxon>Mollusca</taxon>
        <taxon>Cephalopoda</taxon>
        <taxon>Coleoidea</taxon>
        <taxon>Octopodiformes</taxon>
        <taxon>Octopoda</taxon>
        <taxon>Incirrata</taxon>
        <taxon>Octopodidae</taxon>
        <taxon>Octopus</taxon>
    </lineage>
</organism>